<keyword evidence="4" id="KW-0378">Hydrolase</keyword>
<evidence type="ECO:0000256" key="7">
    <source>
        <dbReference type="SAM" id="Phobius"/>
    </source>
</evidence>
<evidence type="ECO:0000256" key="1">
    <source>
        <dbReference type="ARBA" id="ARBA00004651"/>
    </source>
</evidence>
<evidence type="ECO:0000256" key="5">
    <source>
        <dbReference type="ARBA" id="ARBA00022989"/>
    </source>
</evidence>
<dbReference type="Proteomes" id="UP001281656">
    <property type="component" value="Unassembled WGS sequence"/>
</dbReference>
<keyword evidence="6 7" id="KW-0472">Membrane</keyword>
<feature type="transmembrane region" description="Helical" evidence="7">
    <location>
        <begin position="57"/>
        <end position="80"/>
    </location>
</feature>
<dbReference type="PANTHER" id="PTHR14969">
    <property type="entry name" value="SPHINGOSINE-1-PHOSPHATE PHOSPHOHYDROLASE"/>
    <property type="match status" value="1"/>
</dbReference>
<feature type="transmembrane region" description="Helical" evidence="7">
    <location>
        <begin position="128"/>
        <end position="146"/>
    </location>
</feature>
<proteinExistence type="predicted"/>
<organism evidence="9 10">
    <name type="scientific">Clostridium tanneri</name>
    <dbReference type="NCBI Taxonomy" id="3037988"/>
    <lineage>
        <taxon>Bacteria</taxon>
        <taxon>Bacillati</taxon>
        <taxon>Bacillota</taxon>
        <taxon>Clostridia</taxon>
        <taxon>Eubacteriales</taxon>
        <taxon>Clostridiaceae</taxon>
        <taxon>Clostridium</taxon>
    </lineage>
</organism>
<comment type="subcellular location">
    <subcellularLocation>
        <location evidence="1">Cell membrane</location>
        <topology evidence="1">Multi-pass membrane protein</topology>
    </subcellularLocation>
</comment>
<gene>
    <name evidence="9" type="ORF">P8V03_07415</name>
</gene>
<feature type="transmembrane region" description="Helical" evidence="7">
    <location>
        <begin position="152"/>
        <end position="170"/>
    </location>
</feature>
<dbReference type="SUPFAM" id="SSF48317">
    <property type="entry name" value="Acid phosphatase/Vanadium-dependent haloperoxidase"/>
    <property type="match status" value="1"/>
</dbReference>
<dbReference type="Pfam" id="PF01569">
    <property type="entry name" value="PAP2"/>
    <property type="match status" value="1"/>
</dbReference>
<dbReference type="CDD" id="cd03392">
    <property type="entry name" value="PAP2_like_2"/>
    <property type="match status" value="1"/>
</dbReference>
<evidence type="ECO:0000256" key="4">
    <source>
        <dbReference type="ARBA" id="ARBA00022801"/>
    </source>
</evidence>
<evidence type="ECO:0000256" key="2">
    <source>
        <dbReference type="ARBA" id="ARBA00022475"/>
    </source>
</evidence>
<keyword evidence="10" id="KW-1185">Reference proteome</keyword>
<evidence type="ECO:0000256" key="3">
    <source>
        <dbReference type="ARBA" id="ARBA00022692"/>
    </source>
</evidence>
<dbReference type="SMART" id="SM00014">
    <property type="entry name" value="acidPPc"/>
    <property type="match status" value="1"/>
</dbReference>
<keyword evidence="5 7" id="KW-1133">Transmembrane helix</keyword>
<keyword evidence="2" id="KW-1003">Cell membrane</keyword>
<dbReference type="InterPro" id="IPR000326">
    <property type="entry name" value="PAP2/HPO"/>
</dbReference>
<keyword evidence="3 7" id="KW-0812">Transmembrane</keyword>
<dbReference type="EMBL" id="JARUJP010000006">
    <property type="protein sequence ID" value="MDW8800981.1"/>
    <property type="molecule type" value="Genomic_DNA"/>
</dbReference>
<evidence type="ECO:0000313" key="9">
    <source>
        <dbReference type="EMBL" id="MDW8800981.1"/>
    </source>
</evidence>
<accession>A0ABU4JS50</accession>
<evidence type="ECO:0000259" key="8">
    <source>
        <dbReference type="SMART" id="SM00014"/>
    </source>
</evidence>
<dbReference type="RefSeq" id="WP_318797649.1">
    <property type="nucleotide sequence ID" value="NZ_JARUJP010000006.1"/>
</dbReference>
<evidence type="ECO:0000256" key="6">
    <source>
        <dbReference type="ARBA" id="ARBA00023136"/>
    </source>
</evidence>
<feature type="domain" description="Phosphatidic acid phosphatase type 2/haloperoxidase" evidence="8">
    <location>
        <begin position="57"/>
        <end position="167"/>
    </location>
</feature>
<comment type="caution">
    <text evidence="9">The sequence shown here is derived from an EMBL/GenBank/DDBJ whole genome shotgun (WGS) entry which is preliminary data.</text>
</comment>
<feature type="transmembrane region" description="Helical" evidence="7">
    <location>
        <begin position="27"/>
        <end position="50"/>
    </location>
</feature>
<dbReference type="Gene3D" id="1.20.144.10">
    <property type="entry name" value="Phosphatidic acid phosphatase type 2/haloperoxidase"/>
    <property type="match status" value="2"/>
</dbReference>
<dbReference type="InterPro" id="IPR036938">
    <property type="entry name" value="PAP2/HPO_sf"/>
</dbReference>
<name>A0ABU4JS50_9CLOT</name>
<dbReference type="PANTHER" id="PTHR14969:SF62">
    <property type="entry name" value="DECAPRENYLPHOSPHORYL-5-PHOSPHORIBOSE PHOSPHATASE RV3807C-RELATED"/>
    <property type="match status" value="1"/>
</dbReference>
<evidence type="ECO:0000313" key="10">
    <source>
        <dbReference type="Proteomes" id="UP001281656"/>
    </source>
</evidence>
<reference evidence="9 10" key="1">
    <citation type="submission" date="2023-04" db="EMBL/GenBank/DDBJ databases">
        <title>Clostridium tannerae sp. nov., isolated from the fecal material of an alpaca.</title>
        <authorList>
            <person name="Miller S."/>
            <person name="Hendry M."/>
            <person name="King J."/>
            <person name="Sankaranarayanan K."/>
            <person name="Lawson P.A."/>
        </authorList>
    </citation>
    <scope>NUCLEOTIDE SEQUENCE [LARGE SCALE GENOMIC DNA]</scope>
    <source>
        <strain evidence="9 10">A1-XYC3</strain>
    </source>
</reference>
<protein>
    <submittedName>
        <fullName evidence="9">Phosphatase PAP2 family protein</fullName>
    </submittedName>
</protein>
<sequence>MQSLQNMDLNLLRFIHDNLQNPILDRIVPFITYLGNGGILWITITVALVITKRYRRIGLICGLALLVNTIIGEGILKHLFQRQRPFVLVPTVDLIIPKPSSYSFPSGHTSTAFAAAGILATQFKKYRVPIIILAVLIALSRLYLFVHYPSDILTGVIVGLFSAKIVLRFYPSDKKYKLGVPKQGFTIKED</sequence>